<accession>A0A2B8BJW0</accession>
<organism evidence="1 2">
    <name type="scientific">Azospirillum palustre</name>
    <dbReference type="NCBI Taxonomy" id="2044885"/>
    <lineage>
        <taxon>Bacteria</taxon>
        <taxon>Pseudomonadati</taxon>
        <taxon>Pseudomonadota</taxon>
        <taxon>Alphaproteobacteria</taxon>
        <taxon>Rhodospirillales</taxon>
        <taxon>Azospirillaceae</taxon>
        <taxon>Azospirillum</taxon>
    </lineage>
</organism>
<name>A0A2B8BJW0_9PROT</name>
<dbReference type="EMBL" id="PDKW01000039">
    <property type="protein sequence ID" value="PGH57682.1"/>
    <property type="molecule type" value="Genomic_DNA"/>
</dbReference>
<sequence length="119" mass="12859">MPASAVTQPSDVPRGTAFPFDFTVSVDTAIFPREVVLRTCYAFTDRCHCWLESEEGARILVGFRLKASSADPDAIRGEFGNALIDFGLRASIEEKTRAVREAIVSAALAEASVPAPAKR</sequence>
<comment type="caution">
    <text evidence="1">The sequence shown here is derived from an EMBL/GenBank/DDBJ whole genome shotgun (WGS) entry which is preliminary data.</text>
</comment>
<dbReference type="NCBIfam" id="TIGR03976">
    <property type="entry name" value="chp_LLNDYxLRE"/>
    <property type="match status" value="1"/>
</dbReference>
<dbReference type="AlphaFoldDB" id="A0A2B8BJW0"/>
<reference evidence="2" key="1">
    <citation type="submission" date="2017-10" db="EMBL/GenBank/DDBJ databases">
        <authorList>
            <person name="Kravchenko I.K."/>
            <person name="Grouzdev D.S."/>
        </authorList>
    </citation>
    <scope>NUCLEOTIDE SEQUENCE [LARGE SCALE GENOMIC DNA]</scope>
    <source>
        <strain evidence="2">B2</strain>
    </source>
</reference>
<keyword evidence="2" id="KW-1185">Reference proteome</keyword>
<dbReference type="InterPro" id="IPR023974">
    <property type="entry name" value="HxsD"/>
</dbReference>
<dbReference type="OrthoDB" id="7307752at2"/>
<dbReference type="Proteomes" id="UP000225379">
    <property type="component" value="Unassembled WGS sequence"/>
</dbReference>
<proteinExistence type="predicted"/>
<protein>
    <submittedName>
        <fullName evidence="1">His-Xaa-Ser system protein HxsD</fullName>
    </submittedName>
</protein>
<dbReference type="RefSeq" id="WP_098735674.1">
    <property type="nucleotide sequence ID" value="NZ_PDKW01000039.1"/>
</dbReference>
<evidence type="ECO:0000313" key="1">
    <source>
        <dbReference type="EMBL" id="PGH57682.1"/>
    </source>
</evidence>
<evidence type="ECO:0000313" key="2">
    <source>
        <dbReference type="Proteomes" id="UP000225379"/>
    </source>
</evidence>
<gene>
    <name evidence="1" type="primary">hxsD</name>
    <name evidence="1" type="ORF">CRT60_06735</name>
</gene>